<feature type="binding site" evidence="8">
    <location>
        <position position="329"/>
    </location>
    <ligand>
        <name>Mn(2+)</name>
        <dbReference type="ChEBI" id="CHEBI:29035"/>
        <label>1</label>
    </ligand>
</feature>
<name>A0ABS6E4B3_9FIRM</name>
<dbReference type="PANTHER" id="PTHR11963:SF23">
    <property type="entry name" value="CYTOSOL AMINOPEPTIDASE"/>
    <property type="match status" value="1"/>
</dbReference>
<reference evidence="10 11" key="1">
    <citation type="submission" date="2021-06" db="EMBL/GenBank/DDBJ databases">
        <authorList>
            <person name="Sun Q."/>
            <person name="Li D."/>
        </authorList>
    </citation>
    <scope>NUCLEOTIDE SEQUENCE [LARGE SCALE GENOMIC DNA]</scope>
    <source>
        <strain evidence="10 11">MSJ-40</strain>
    </source>
</reference>
<keyword evidence="4 8" id="KW-0031">Aminopeptidase</keyword>
<keyword evidence="6 8" id="KW-0378">Hydrolase</keyword>
<keyword evidence="5 8" id="KW-0645">Protease</keyword>
<dbReference type="InterPro" id="IPR023042">
    <property type="entry name" value="Peptidase_M17_leu_NH2_pept"/>
</dbReference>
<dbReference type="Pfam" id="PF02789">
    <property type="entry name" value="Peptidase_M17_N"/>
    <property type="match status" value="1"/>
</dbReference>
<evidence type="ECO:0000313" key="11">
    <source>
        <dbReference type="Proteomes" id="UP000749471"/>
    </source>
</evidence>
<dbReference type="EMBL" id="JAHLPM010000003">
    <property type="protein sequence ID" value="MBU5437290.1"/>
    <property type="molecule type" value="Genomic_DNA"/>
</dbReference>
<dbReference type="EC" id="3.4.11.1" evidence="8"/>
<gene>
    <name evidence="8" type="primary">pepA</name>
    <name evidence="10" type="ORF">KQI42_04670</name>
</gene>
<sequence>MNFNLGKGGEVKIILVFKEAEKIEDGNELYTYLKKKELFKGNSSEVYSHISYSGDKILLLGLGEEEKVTTDSLRKAFFKVGKELIKLKVTSVEVSVPKFKDLCYKNTIQAITEGLLQSEYSFEKYLSEKKTIPTVEDVFLNVLEDKKDKVLEAINESKLLMEGVFLARNLVNEPAINMTPEVLANSAKDELEKLGVKVEIYGKEEIKKLGMEAFLAVAEGSEKEPQFIVMSYKGDPTSDKKLALVGKGLTYDSGGYSIKSSSGMETMHSDMAGAASVIGTLKSVAMAGLKKNVVAIVAACENMISGGAYKPGDIIGSMSGKTIEVLNTDAEGRLTLADALWYAVKVVKADGVIDVATLTGACMVALGSINTGAVTNNECLMNDIKAASEIAGEPVWQLPSNDEYKELIKGTFADLKNTGGRWAGAITAGLFLEEFVDNTPWVHLDIAGTSYLSSDKDYLPKGATGVPVKTLYYLIKGFEPKKCECK</sequence>
<feature type="binding site" evidence="8">
    <location>
        <position position="270"/>
    </location>
    <ligand>
        <name>Mn(2+)</name>
        <dbReference type="ChEBI" id="CHEBI:29035"/>
        <label>2</label>
    </ligand>
</feature>
<comment type="catalytic activity">
    <reaction evidence="2 8">
        <text>Release of an N-terminal amino acid, preferentially leucine, but not glutamic or aspartic acids.</text>
        <dbReference type="EC" id="3.4.11.10"/>
    </reaction>
</comment>
<evidence type="ECO:0000256" key="7">
    <source>
        <dbReference type="ARBA" id="ARBA00049972"/>
    </source>
</evidence>
<dbReference type="CDD" id="cd00433">
    <property type="entry name" value="Peptidase_M17"/>
    <property type="match status" value="1"/>
</dbReference>
<comment type="function">
    <text evidence="7 8">Presumably involved in the processing and regular turnover of intracellular proteins. Catalyzes the removal of unsubstituted N-terminal amino acids from various peptides.</text>
</comment>
<evidence type="ECO:0000256" key="5">
    <source>
        <dbReference type="ARBA" id="ARBA00022670"/>
    </source>
</evidence>
<dbReference type="InterPro" id="IPR008283">
    <property type="entry name" value="Peptidase_M17_N"/>
</dbReference>
<evidence type="ECO:0000256" key="4">
    <source>
        <dbReference type="ARBA" id="ARBA00022438"/>
    </source>
</evidence>
<evidence type="ECO:0000313" key="10">
    <source>
        <dbReference type="EMBL" id="MBU5437290.1"/>
    </source>
</evidence>
<dbReference type="NCBIfam" id="NF002083">
    <property type="entry name" value="PRK00913.3-5"/>
    <property type="match status" value="1"/>
</dbReference>
<dbReference type="RefSeq" id="WP_216517257.1">
    <property type="nucleotide sequence ID" value="NZ_JAHLPM010000003.1"/>
</dbReference>
<feature type="active site" evidence="8">
    <location>
        <position position="333"/>
    </location>
</feature>
<dbReference type="PROSITE" id="PS00631">
    <property type="entry name" value="CYTOSOL_AP"/>
    <property type="match status" value="1"/>
</dbReference>
<dbReference type="PANTHER" id="PTHR11963">
    <property type="entry name" value="LEUCINE AMINOPEPTIDASE-RELATED"/>
    <property type="match status" value="1"/>
</dbReference>
<accession>A0ABS6E4B3</accession>
<evidence type="ECO:0000256" key="2">
    <source>
        <dbReference type="ARBA" id="ARBA00000967"/>
    </source>
</evidence>
<dbReference type="GO" id="GO:0004177">
    <property type="term" value="F:aminopeptidase activity"/>
    <property type="evidence" value="ECO:0007669"/>
    <property type="project" value="UniProtKB-KW"/>
</dbReference>
<feature type="binding site" evidence="8">
    <location>
        <position position="247"/>
    </location>
    <ligand>
        <name>Mn(2+)</name>
        <dbReference type="ChEBI" id="CHEBI:29035"/>
        <label>2</label>
    </ligand>
</feature>
<comment type="similarity">
    <text evidence="3 8">Belongs to the peptidase M17 family.</text>
</comment>
<keyword evidence="11" id="KW-1185">Reference proteome</keyword>
<dbReference type="NCBIfam" id="NF002073">
    <property type="entry name" value="PRK00913.1-2"/>
    <property type="match status" value="1"/>
</dbReference>
<protein>
    <recommendedName>
        <fullName evidence="8">Probable cytosol aminopeptidase</fullName>
        <ecNumber evidence="8">3.4.11.1</ecNumber>
    </recommendedName>
    <alternativeName>
        <fullName evidence="8">Leucine aminopeptidase</fullName>
        <shortName evidence="8">LAP</shortName>
        <ecNumber evidence="8">3.4.11.10</ecNumber>
    </alternativeName>
    <alternativeName>
        <fullName evidence="8">Leucyl aminopeptidase</fullName>
    </alternativeName>
</protein>
<feature type="binding site" evidence="8">
    <location>
        <position position="331"/>
    </location>
    <ligand>
        <name>Mn(2+)</name>
        <dbReference type="ChEBI" id="CHEBI:29035"/>
        <label>2</label>
    </ligand>
</feature>
<feature type="active site" evidence="8">
    <location>
        <position position="259"/>
    </location>
</feature>
<dbReference type="InterPro" id="IPR000819">
    <property type="entry name" value="Peptidase_M17_C"/>
</dbReference>
<dbReference type="HAMAP" id="MF_00181">
    <property type="entry name" value="Cytosol_peptidase_M17"/>
    <property type="match status" value="1"/>
</dbReference>
<evidence type="ECO:0000256" key="3">
    <source>
        <dbReference type="ARBA" id="ARBA00009528"/>
    </source>
</evidence>
<feature type="domain" description="Cytosol aminopeptidase" evidence="9">
    <location>
        <begin position="327"/>
        <end position="334"/>
    </location>
</feature>
<evidence type="ECO:0000256" key="6">
    <source>
        <dbReference type="ARBA" id="ARBA00022801"/>
    </source>
</evidence>
<keyword evidence="8" id="KW-0464">Manganese</keyword>
<keyword evidence="8" id="KW-0479">Metal-binding</keyword>
<feature type="binding site" evidence="8">
    <location>
        <position position="252"/>
    </location>
    <ligand>
        <name>Mn(2+)</name>
        <dbReference type="ChEBI" id="CHEBI:29035"/>
        <label>2</label>
    </ligand>
</feature>
<comment type="cofactor">
    <cofactor evidence="8">
        <name>Mn(2+)</name>
        <dbReference type="ChEBI" id="CHEBI:29035"/>
    </cofactor>
    <text evidence="8">Binds 2 manganese ions per subunit.</text>
</comment>
<dbReference type="EC" id="3.4.11.10" evidence="8"/>
<feature type="binding site" evidence="8">
    <location>
        <position position="252"/>
    </location>
    <ligand>
        <name>Mn(2+)</name>
        <dbReference type="ChEBI" id="CHEBI:29035"/>
        <label>1</label>
    </ligand>
</feature>
<comment type="catalytic activity">
    <reaction evidence="1 8">
        <text>Release of an N-terminal amino acid, Xaa-|-Yaa-, in which Xaa is preferably Leu, but may be other amino acids including Pro although not Arg or Lys, and Yaa may be Pro. Amino acid amides and methyl esters are also readily hydrolyzed, but rates on arylamides are exceedingly low.</text>
        <dbReference type="EC" id="3.4.11.1"/>
    </reaction>
</comment>
<dbReference type="Proteomes" id="UP000749471">
    <property type="component" value="Unassembled WGS sequence"/>
</dbReference>
<evidence type="ECO:0000256" key="8">
    <source>
        <dbReference type="HAMAP-Rule" id="MF_00181"/>
    </source>
</evidence>
<comment type="caution">
    <text evidence="10">The sequence shown here is derived from an EMBL/GenBank/DDBJ whole genome shotgun (WGS) entry which is preliminary data.</text>
</comment>
<evidence type="ECO:0000256" key="1">
    <source>
        <dbReference type="ARBA" id="ARBA00000135"/>
    </source>
</evidence>
<keyword evidence="8" id="KW-0963">Cytoplasm</keyword>
<evidence type="ECO:0000259" key="9">
    <source>
        <dbReference type="PROSITE" id="PS00631"/>
    </source>
</evidence>
<comment type="subcellular location">
    <subcellularLocation>
        <location evidence="8">Cytoplasm</location>
    </subcellularLocation>
</comment>
<dbReference type="Pfam" id="PF00883">
    <property type="entry name" value="Peptidase_M17"/>
    <property type="match status" value="1"/>
</dbReference>
<proteinExistence type="inferred from homology"/>
<dbReference type="NCBIfam" id="NF002074">
    <property type="entry name" value="PRK00913.1-4"/>
    <property type="match status" value="1"/>
</dbReference>
<feature type="binding site" evidence="8">
    <location>
        <position position="331"/>
    </location>
    <ligand>
        <name>Mn(2+)</name>
        <dbReference type="ChEBI" id="CHEBI:29035"/>
        <label>1</label>
    </ligand>
</feature>
<organism evidence="10 11">
    <name type="scientific">Tissierella simiarum</name>
    <dbReference type="NCBI Taxonomy" id="2841534"/>
    <lineage>
        <taxon>Bacteria</taxon>
        <taxon>Bacillati</taxon>
        <taxon>Bacillota</taxon>
        <taxon>Tissierellia</taxon>
        <taxon>Tissierellales</taxon>
        <taxon>Tissierellaceae</taxon>
        <taxon>Tissierella</taxon>
    </lineage>
</organism>
<dbReference type="InterPro" id="IPR011356">
    <property type="entry name" value="Leucine_aapep/pepB"/>
</dbReference>